<dbReference type="Gene3D" id="3.40.50.300">
    <property type="entry name" value="P-loop containing nucleotide triphosphate hydrolases"/>
    <property type="match status" value="2"/>
</dbReference>
<feature type="compositionally biased region" description="Pro residues" evidence="1">
    <location>
        <begin position="67"/>
        <end position="80"/>
    </location>
</feature>
<dbReference type="InterPro" id="IPR027417">
    <property type="entry name" value="P-loop_NTPase"/>
</dbReference>
<name>A0A1G8B9C8_9MICO</name>
<feature type="region of interest" description="Disordered" evidence="1">
    <location>
        <begin position="1"/>
        <end position="123"/>
    </location>
</feature>
<sequence length="1310" mass="140210">MRRENDSAGGPGDDAGARAADAEQPFWTMEHEGVTPDAPEPSVDGDAPVAAPQHAGHELMGASAPAPSTPSPSAPAPSAPETPADADEPAETPAAEASAEPAPEHVAPPAPPAASTEAGTRRRDWQSWRLEVERIGGRSPLASFVDTTATRIELSTTHPGGLAQFITGRPTALSSLIRDDLALRAARNAAAAIASKGIDLAAARSIDAVHLGIGIARFPHEHGEIHGPVLLRPLVVRRRGRDFELQLQGRPFLNPRLAHVLRTVHGVELDELALVSLADHEGTFTPNPVLDRIRLAAAHVPGFQVLPRLVVSTFAEVGPAMAADLRPVPHTVLDAVAGDEAARWRLREGRSAVSQLPLDERSPQADRLVLDADAEQDAVVGEIVAGNSIVVEALPGTGVTQTVVNAIGALVDDDRRVLVVSPRRATTQGIVDRLAATGLPGLAVRPQTLRRDLIAAITRSEQAQKPDTGEIDDALERLRKVLLDYRRALRRVDDVLGVSVLDCLKELSRLAMLPTPPQTQARLSADTVAALAQDRPRTAATMVQAASLGQFRFGPEDTPWYGANFTNDGDAATARADAERLSSGGLDDVVAEGRTVLGGTKLRPFASIAELGAQLRLLADIRDTLDRFVPSVFDRPLGELITATGPRREANAALGGMQRRRLKKHALEYVRAGAVIPDLHAALEGVQRQRKQWTRWAPDGAVPSVPTGLGALEALHRDALTALERIDAALVGTDAPSLVDLPLDALQQRLDELAAPSEALDSIQERAVLMSTLAELELEPLVADLATRHVEHDEVAHELDLAWWQSALEQLLQRERALLRGNTTVLERLESDFALVDEAHVDAASARLAWQLAQSWRLAIADHADEAEALRSLLRSGGLDPATLQGRAPHVSRAIAPVWVASPYDVHRVARSIPFDVVIVLDAGAVTLAEAVSALTRAPQVVAIGDPATQIPSPFDVGISALGVRPSYELGSPDELHGESALARLAEVLPVHRLARTYRTGGADLIETVSRRFYDGGIETLPWAGTFLGHASLTVSTVQDAFGLPDQQSALVESPDAEVERVIALVTHHARSRPHESLMVVTGNERHEVRVQQAVVQALGQPGPFTDFVVAEGDEPFVVADVAHANALSRDRVIFSIGYARTRYGRALDLGRLADPGGDRMLAVAMTRARKAMTLVSGFQASDLDGQQLEHGAAVLRDVLLEAERPARPRSTTGGDPLLVDLARRLEARGLRTAVDHAGLPLVVANGGVCAAIETDHDDDRPLRESLRVRPEHLRRLGWHTMRVHAFELFTDPEAVATRIATLVGADGDE</sequence>
<reference evidence="3" key="1">
    <citation type="submission" date="2016-10" db="EMBL/GenBank/DDBJ databases">
        <authorList>
            <person name="Varghese N."/>
            <person name="Submissions S."/>
        </authorList>
    </citation>
    <scope>NUCLEOTIDE SEQUENCE [LARGE SCALE GENOMIC DNA]</scope>
    <source>
        <strain evidence="3">DSM 22002</strain>
    </source>
</reference>
<dbReference type="EMBL" id="LT629695">
    <property type="protein sequence ID" value="SDH29806.1"/>
    <property type="molecule type" value="Genomic_DNA"/>
</dbReference>
<gene>
    <name evidence="2" type="ORF">SAMN04489720_0764</name>
</gene>
<dbReference type="RefSeq" id="WP_092502585.1">
    <property type="nucleotide sequence ID" value="NZ_LT629695.1"/>
</dbReference>
<dbReference type="Proteomes" id="UP000198822">
    <property type="component" value="Chromosome I"/>
</dbReference>
<accession>A0A1G8B9C8</accession>
<protein>
    <submittedName>
        <fullName evidence="2">Part of AAA domain-containing protein</fullName>
    </submittedName>
</protein>
<evidence type="ECO:0000256" key="1">
    <source>
        <dbReference type="SAM" id="MobiDB-lite"/>
    </source>
</evidence>
<organism evidence="2 3">
    <name type="scientific">Agrococcus jejuensis</name>
    <dbReference type="NCBI Taxonomy" id="399736"/>
    <lineage>
        <taxon>Bacteria</taxon>
        <taxon>Bacillati</taxon>
        <taxon>Actinomycetota</taxon>
        <taxon>Actinomycetes</taxon>
        <taxon>Micrococcales</taxon>
        <taxon>Microbacteriaceae</taxon>
        <taxon>Agrococcus</taxon>
    </lineage>
</organism>
<proteinExistence type="predicted"/>
<dbReference type="OrthoDB" id="9757917at2"/>
<dbReference type="SUPFAM" id="SSF52540">
    <property type="entry name" value="P-loop containing nucleoside triphosphate hydrolases"/>
    <property type="match status" value="1"/>
</dbReference>
<feature type="compositionally biased region" description="Low complexity" evidence="1">
    <location>
        <begin position="91"/>
        <end position="105"/>
    </location>
</feature>
<evidence type="ECO:0000313" key="2">
    <source>
        <dbReference type="EMBL" id="SDH29806.1"/>
    </source>
</evidence>
<keyword evidence="3" id="KW-1185">Reference proteome</keyword>
<evidence type="ECO:0000313" key="3">
    <source>
        <dbReference type="Proteomes" id="UP000198822"/>
    </source>
</evidence>
<dbReference type="STRING" id="399736.SAMN04489720_0764"/>